<dbReference type="EMBL" id="FSRJ01000001">
    <property type="protein sequence ID" value="SIN69353.1"/>
    <property type="molecule type" value="Genomic_DNA"/>
</dbReference>
<dbReference type="RefSeq" id="WP_074258468.1">
    <property type="nucleotide sequence ID" value="NZ_FSRJ01000001.1"/>
</dbReference>
<sequence>MIDTTTARRRMPRGARAVAIVGALAALLAMSGCVPSFLNPQQPVSTPTGEEVAADLEPFYTQVLKWERCGDGMGCTTAKAPLDWSDPSAGETELALVRHVATGEKLGSLLVNPGGPGGSGYDFVMDSLDYAVGQPLQERFDVVGFDPRGVGRSSGVACYDAPEMDEYLYGITPGVRGSDEWIAEVESTERAFGEACAENTGELLGNVDTESAARDMDLLRAVLGDDQLNYLGFSYGTFLGATYAELYPEKVGKLVLDGAIDPSASESEVSQAQAIGFENALKAYLEFCLSGSDCPFDGTVDDALDEISRLLASVDQSPLRGSDGRLVGADTLVTAIIYPLYSEDSWSYLNDMFESVMFGEADMALAFADGYNGRSEDGTYLDNSAEAFTAVNCLDYTYQSDVAVMRENAAATAEVAPIIGPYFGFGDLGCINWPYQSHAERAEIHAEGAAPILVIGTTGDPATPYEWAVALAEQLDSGVLISYEGEGHTAYNKSNACVNDAVESYFIDGTVPAGDPKC</sequence>
<name>A0A1N6DFA1_9MICO</name>
<dbReference type="PANTHER" id="PTHR43248">
    <property type="entry name" value="2-SUCCINYL-6-HYDROXY-2,4-CYCLOHEXADIENE-1-CARBOXYLATE SYNTHASE"/>
    <property type="match status" value="1"/>
</dbReference>
<dbReference type="Gene3D" id="3.40.50.1820">
    <property type="entry name" value="alpha/beta hydrolase"/>
    <property type="match status" value="1"/>
</dbReference>
<dbReference type="SUPFAM" id="SSF53474">
    <property type="entry name" value="alpha/beta-Hydrolases"/>
    <property type="match status" value="1"/>
</dbReference>
<dbReference type="Proteomes" id="UP000184699">
    <property type="component" value="Unassembled WGS sequence"/>
</dbReference>
<dbReference type="STRING" id="232089.SAMN05443544_0122"/>
<dbReference type="OrthoDB" id="3252468at2"/>
<evidence type="ECO:0000259" key="4">
    <source>
        <dbReference type="Pfam" id="PF08386"/>
    </source>
</evidence>
<dbReference type="InterPro" id="IPR051601">
    <property type="entry name" value="Serine_prot/Carboxylest_S33"/>
</dbReference>
<keyword evidence="3 5" id="KW-0378">Hydrolase</keyword>
<protein>
    <submittedName>
        <fullName evidence="5">Alpha/beta hydrolase fold</fullName>
    </submittedName>
</protein>
<accession>A0A1N6DFA1</accession>
<dbReference type="GO" id="GO:0016787">
    <property type="term" value="F:hydrolase activity"/>
    <property type="evidence" value="ECO:0007669"/>
    <property type="project" value="UniProtKB-KW"/>
</dbReference>
<reference evidence="6" key="1">
    <citation type="submission" date="2016-11" db="EMBL/GenBank/DDBJ databases">
        <authorList>
            <person name="Varghese N."/>
            <person name="Submissions S."/>
        </authorList>
    </citation>
    <scope>NUCLEOTIDE SEQUENCE [LARGE SCALE GENOMIC DNA]</scope>
    <source>
        <strain evidence="6">DSM 8595</strain>
    </source>
</reference>
<gene>
    <name evidence="5" type="ORF">SAMN05443544_0122</name>
</gene>
<dbReference type="InterPro" id="IPR013595">
    <property type="entry name" value="Pept_S33_TAP-like_C"/>
</dbReference>
<evidence type="ECO:0000313" key="6">
    <source>
        <dbReference type="Proteomes" id="UP000184699"/>
    </source>
</evidence>
<proteinExistence type="inferred from homology"/>
<feature type="domain" description="Peptidase S33 tripeptidyl aminopeptidase-like C-terminal" evidence="4">
    <location>
        <begin position="417"/>
        <end position="518"/>
    </location>
</feature>
<dbReference type="InterPro" id="IPR029058">
    <property type="entry name" value="AB_hydrolase_fold"/>
</dbReference>
<evidence type="ECO:0000256" key="3">
    <source>
        <dbReference type="ARBA" id="ARBA00022801"/>
    </source>
</evidence>
<comment type="similarity">
    <text evidence="1">Belongs to the peptidase S33 family.</text>
</comment>
<dbReference type="AlphaFoldDB" id="A0A1N6DFA1"/>
<evidence type="ECO:0000256" key="1">
    <source>
        <dbReference type="ARBA" id="ARBA00010088"/>
    </source>
</evidence>
<dbReference type="PANTHER" id="PTHR43248:SF29">
    <property type="entry name" value="TRIPEPTIDYL AMINOPEPTIDASE"/>
    <property type="match status" value="1"/>
</dbReference>
<dbReference type="Pfam" id="PF08386">
    <property type="entry name" value="Abhydrolase_4"/>
    <property type="match status" value="1"/>
</dbReference>
<keyword evidence="2" id="KW-0732">Signal</keyword>
<keyword evidence="6" id="KW-1185">Reference proteome</keyword>
<organism evidence="5 6">
    <name type="scientific">Agromyces cerinus subsp. cerinus</name>
    <dbReference type="NCBI Taxonomy" id="232089"/>
    <lineage>
        <taxon>Bacteria</taxon>
        <taxon>Bacillati</taxon>
        <taxon>Actinomycetota</taxon>
        <taxon>Actinomycetes</taxon>
        <taxon>Micrococcales</taxon>
        <taxon>Microbacteriaceae</taxon>
        <taxon>Agromyces</taxon>
    </lineage>
</organism>
<evidence type="ECO:0000313" key="5">
    <source>
        <dbReference type="EMBL" id="SIN69353.1"/>
    </source>
</evidence>
<evidence type="ECO:0000256" key="2">
    <source>
        <dbReference type="ARBA" id="ARBA00022729"/>
    </source>
</evidence>